<comment type="caution">
    <text evidence="3">The sequence shown here is derived from an EMBL/GenBank/DDBJ whole genome shotgun (WGS) entry which is preliminary data.</text>
</comment>
<feature type="domain" description="Mammalian cell entry C-terminal" evidence="2">
    <location>
        <begin position="118"/>
        <end position="303"/>
    </location>
</feature>
<dbReference type="PANTHER" id="PTHR33371:SF16">
    <property type="entry name" value="MCE-FAMILY PROTEIN MCE3F"/>
    <property type="match status" value="1"/>
</dbReference>
<evidence type="ECO:0000259" key="2">
    <source>
        <dbReference type="Pfam" id="PF11887"/>
    </source>
</evidence>
<proteinExistence type="predicted"/>
<gene>
    <name evidence="3" type="ORF">BST26_08520</name>
</gene>
<evidence type="ECO:0000259" key="1">
    <source>
        <dbReference type="Pfam" id="PF02470"/>
    </source>
</evidence>
<reference evidence="3 4" key="1">
    <citation type="submission" date="2016-12" db="EMBL/GenBank/DDBJ databases">
        <title>The new phylogeny of genus Mycobacterium.</title>
        <authorList>
            <person name="Tortoli E."/>
            <person name="Trovato A."/>
            <person name="Cirillo D.M."/>
        </authorList>
    </citation>
    <scope>NUCLEOTIDE SEQUENCE [LARGE SCALE GENOMIC DNA]</scope>
    <source>
        <strain evidence="3 4">DSM 45130</strain>
    </source>
</reference>
<dbReference type="PANTHER" id="PTHR33371">
    <property type="entry name" value="INTERMEMBRANE PHOSPHOLIPID TRANSPORT SYSTEM BINDING PROTEIN MLAD-RELATED"/>
    <property type="match status" value="1"/>
</dbReference>
<dbReference type="OrthoDB" id="4741753at2"/>
<dbReference type="Pfam" id="PF02470">
    <property type="entry name" value="MlaD"/>
    <property type="match status" value="1"/>
</dbReference>
<dbReference type="Pfam" id="PF11887">
    <property type="entry name" value="Mce4_CUP1"/>
    <property type="match status" value="1"/>
</dbReference>
<protein>
    <submittedName>
        <fullName evidence="3">Mammalian cell entry protein</fullName>
    </submittedName>
</protein>
<dbReference type="AlphaFoldDB" id="A0A1X0DHK7"/>
<dbReference type="InterPro" id="IPR005693">
    <property type="entry name" value="Mce"/>
</dbReference>
<organism evidence="3 4">
    <name type="scientific">Mycolicibacterium insubricum</name>
    <dbReference type="NCBI Taxonomy" id="444597"/>
    <lineage>
        <taxon>Bacteria</taxon>
        <taxon>Bacillati</taxon>
        <taxon>Actinomycetota</taxon>
        <taxon>Actinomycetes</taxon>
        <taxon>Mycobacteriales</taxon>
        <taxon>Mycobacteriaceae</taxon>
        <taxon>Mycolicibacterium</taxon>
    </lineage>
</organism>
<name>A0A1X0DHK7_9MYCO</name>
<dbReference type="InterPro" id="IPR003399">
    <property type="entry name" value="Mce/MlaD"/>
</dbReference>
<dbReference type="InterPro" id="IPR024516">
    <property type="entry name" value="Mce_C"/>
</dbReference>
<dbReference type="Proteomes" id="UP000192801">
    <property type="component" value="Unassembled WGS sequence"/>
</dbReference>
<dbReference type="InterPro" id="IPR052336">
    <property type="entry name" value="MlaD_Phospholipid_Transporter"/>
</dbReference>
<dbReference type="NCBIfam" id="TIGR00996">
    <property type="entry name" value="Mtu_fam_mce"/>
    <property type="match status" value="1"/>
</dbReference>
<dbReference type="RefSeq" id="WP_083030336.1">
    <property type="nucleotide sequence ID" value="NZ_AP022618.1"/>
</dbReference>
<feature type="domain" description="Mce/MlaD" evidence="1">
    <location>
        <begin position="38"/>
        <end position="111"/>
    </location>
</feature>
<evidence type="ECO:0000313" key="3">
    <source>
        <dbReference type="EMBL" id="ORA71340.1"/>
    </source>
</evidence>
<sequence length="404" mass="41878">MRRLVVVQLAMFAVIAAVVIPFGIRFVAGPAGLMPPMTLHATMSDAFGLTKGTTVTVRGVEAGAVSDVRLGPDGTARVTLAIHPGTQIPRDAIMTVGMSTAVGIQSVDILPQTSSGPYLASGDTIEAPADRQPVQMDRVMRDAAALIGSIDVRSVGAVSDELSASFDGLGPSLATLIDNGAGISRRIRDQLGQLTPLLEGTARLVTTMAAQGGNFVRGMSAVAGFSGQVNDSGPVLLYLTDHAPATLASVRAVLDTYRNTFGATLANLATVTPIIADRTDSLDTGLTSIPAGLNALASIVKGDRADFALVATQGPVCVFDVDRRAIGDVSPVEPSLVRYCPPTPDTQMRGAVNAPRPNQLGMQNSTAPGEIVGPAVVPDPIKIPTLAELAYKWRMILKGNNVPN</sequence>
<keyword evidence="4" id="KW-1185">Reference proteome</keyword>
<evidence type="ECO:0000313" key="4">
    <source>
        <dbReference type="Proteomes" id="UP000192801"/>
    </source>
</evidence>
<dbReference type="EMBL" id="MVHS01000014">
    <property type="protein sequence ID" value="ORA71340.1"/>
    <property type="molecule type" value="Genomic_DNA"/>
</dbReference>
<dbReference type="GO" id="GO:0005576">
    <property type="term" value="C:extracellular region"/>
    <property type="evidence" value="ECO:0007669"/>
    <property type="project" value="TreeGrafter"/>
</dbReference>
<accession>A0A1X0DHK7</accession>
<dbReference type="STRING" id="444597.BST26_08520"/>